<dbReference type="Gene3D" id="3.90.1300.10">
    <property type="entry name" value="Amidase signature (AS) domain"/>
    <property type="match status" value="1"/>
</dbReference>
<reference evidence="4" key="1">
    <citation type="submission" date="2016-11" db="EMBL/GenBank/DDBJ databases">
        <authorList>
            <person name="Varghese N."/>
            <person name="Submissions S."/>
        </authorList>
    </citation>
    <scope>NUCLEOTIDE SEQUENCE [LARGE SCALE GENOMIC DNA]</scope>
    <source>
        <strain evidence="4">DSM 100564</strain>
    </source>
</reference>
<dbReference type="PROSITE" id="PS00571">
    <property type="entry name" value="AMIDASES"/>
    <property type="match status" value="1"/>
</dbReference>
<dbReference type="AlphaFoldDB" id="A0A1M6N435"/>
<evidence type="ECO:0000313" key="4">
    <source>
        <dbReference type="Proteomes" id="UP000183982"/>
    </source>
</evidence>
<dbReference type="InterPro" id="IPR000120">
    <property type="entry name" value="Amidase"/>
</dbReference>
<evidence type="ECO:0000313" key="3">
    <source>
        <dbReference type="EMBL" id="SHJ90440.1"/>
    </source>
</evidence>
<dbReference type="Proteomes" id="UP000183982">
    <property type="component" value="Unassembled WGS sequence"/>
</dbReference>
<dbReference type="GO" id="GO:0003824">
    <property type="term" value="F:catalytic activity"/>
    <property type="evidence" value="ECO:0007669"/>
    <property type="project" value="InterPro"/>
</dbReference>
<organism evidence="3 4">
    <name type="scientific">Shimia gijangensis</name>
    <dbReference type="NCBI Taxonomy" id="1470563"/>
    <lineage>
        <taxon>Bacteria</taxon>
        <taxon>Pseudomonadati</taxon>
        <taxon>Pseudomonadota</taxon>
        <taxon>Alphaproteobacteria</taxon>
        <taxon>Rhodobacterales</taxon>
        <taxon>Roseobacteraceae</taxon>
    </lineage>
</organism>
<dbReference type="InterPro" id="IPR020556">
    <property type="entry name" value="Amidase_CS"/>
</dbReference>
<dbReference type="PANTHER" id="PTHR11895">
    <property type="entry name" value="TRANSAMIDASE"/>
    <property type="match status" value="1"/>
</dbReference>
<name>A0A1M6N435_9RHOB</name>
<gene>
    <name evidence="3" type="ORF">SAMN05444000_11536</name>
</gene>
<comment type="similarity">
    <text evidence="1">Belongs to the amidase family.</text>
</comment>
<dbReference type="Pfam" id="PF01425">
    <property type="entry name" value="Amidase"/>
    <property type="match status" value="1"/>
</dbReference>
<proteinExistence type="inferred from homology"/>
<dbReference type="InterPro" id="IPR036928">
    <property type="entry name" value="AS_sf"/>
</dbReference>
<keyword evidence="4" id="KW-1185">Reference proteome</keyword>
<accession>A0A1M6N435</accession>
<evidence type="ECO:0000256" key="1">
    <source>
        <dbReference type="ARBA" id="ARBA00009199"/>
    </source>
</evidence>
<dbReference type="SUPFAM" id="SSF75304">
    <property type="entry name" value="Amidase signature (AS) enzymes"/>
    <property type="match status" value="1"/>
</dbReference>
<dbReference type="EMBL" id="FQZQ01000015">
    <property type="protein sequence ID" value="SHJ90440.1"/>
    <property type="molecule type" value="Genomic_DNA"/>
</dbReference>
<dbReference type="InterPro" id="IPR023631">
    <property type="entry name" value="Amidase_dom"/>
</dbReference>
<dbReference type="RefSeq" id="WP_073253687.1">
    <property type="nucleotide sequence ID" value="NZ_FQZQ01000015.1"/>
</dbReference>
<dbReference type="PANTHER" id="PTHR11895:SF7">
    <property type="entry name" value="GLUTAMYL-TRNA(GLN) AMIDOTRANSFERASE SUBUNIT A, MITOCHONDRIAL"/>
    <property type="match status" value="1"/>
</dbReference>
<protein>
    <submittedName>
        <fullName evidence="3">Amidase</fullName>
    </submittedName>
</protein>
<evidence type="ECO:0000259" key="2">
    <source>
        <dbReference type="Pfam" id="PF01425"/>
    </source>
</evidence>
<sequence length="490" mass="52568">MNLDEYSQYDACGLAELVQKGDVTPKELAQLAAKGVERVNPALNAIVEFYQDRLDNGFDQTLPDGPFHGVPMLNKDLSAGEAGCLEEMGSPLAKGRVMQEDSLVFSQFRKAGFFNLGRATTAEYGLLGITENRATGITRNPWDTNCTPGGSSGGSAAMVAAGAVPLASGGDAGGSIRVPAAYCGIVGLKPSRGRISQGPARSDAHVGISTPFALTRSVRDCAVLLDCLSVGHAGDPYRMPLPGAPFQTSWQDNTGPLKVAYLTESWYGYDTNAAAHASVMKTVDFLRQEGHEVVQDGPQIDYQAFINAALNVWSAGLVVNLKSLAERFDRPNISDHVLSSTARFFERGCEISAETYIRSLMVFQEVTAAIGSLFETYDLLVLPMTPRSAPPVSFYDPEPGAEIDFAQWHNSVYANDVFAGVFNVSGNPAISLPLHYDETGMPMGVQIAAPFGDEARLLQISRQFEQAFPWAGKTPPVHVTKPLSSNGDMT</sequence>
<feature type="domain" description="Amidase" evidence="2">
    <location>
        <begin position="34"/>
        <end position="458"/>
    </location>
</feature>
<dbReference type="STRING" id="1470563.SAMN05444000_11536"/>